<dbReference type="InterPro" id="IPR050570">
    <property type="entry name" value="Cell_wall_metabolism_enzyme"/>
</dbReference>
<organism evidence="4 5">
    <name type="scientific">Amycolatopsis roodepoortensis</name>
    <dbReference type="NCBI Taxonomy" id="700274"/>
    <lineage>
        <taxon>Bacteria</taxon>
        <taxon>Bacillati</taxon>
        <taxon>Actinomycetota</taxon>
        <taxon>Actinomycetes</taxon>
        <taxon>Pseudonocardiales</taxon>
        <taxon>Pseudonocardiaceae</taxon>
        <taxon>Amycolatopsis</taxon>
    </lineage>
</organism>
<evidence type="ECO:0000313" key="4">
    <source>
        <dbReference type="EMBL" id="MBE1575383.1"/>
    </source>
</evidence>
<evidence type="ECO:0000313" key="5">
    <source>
        <dbReference type="Proteomes" id="UP000656548"/>
    </source>
</evidence>
<protein>
    <submittedName>
        <fullName evidence="4">Murein DD-endopeptidase MepM/ murein hydrolase activator NlpD</fullName>
    </submittedName>
</protein>
<keyword evidence="5" id="KW-1185">Reference proteome</keyword>
<feature type="chain" id="PRO_5046346643" evidence="2">
    <location>
        <begin position="33"/>
        <end position="245"/>
    </location>
</feature>
<reference evidence="4 5" key="1">
    <citation type="submission" date="2020-10" db="EMBL/GenBank/DDBJ databases">
        <title>Sequencing the genomes of 1000 actinobacteria strains.</title>
        <authorList>
            <person name="Klenk H.-P."/>
        </authorList>
    </citation>
    <scope>NUCLEOTIDE SEQUENCE [LARGE SCALE GENOMIC DNA]</scope>
    <source>
        <strain evidence="4 5">DSM 46661</strain>
    </source>
</reference>
<evidence type="ECO:0000259" key="3">
    <source>
        <dbReference type="Pfam" id="PF01551"/>
    </source>
</evidence>
<feature type="signal peptide" evidence="2">
    <location>
        <begin position="1"/>
        <end position="32"/>
    </location>
</feature>
<accession>A0ABR9L5H2</accession>
<dbReference type="SUPFAM" id="SSF51261">
    <property type="entry name" value="Duplicated hybrid motif"/>
    <property type="match status" value="1"/>
</dbReference>
<name>A0ABR9L5H2_9PSEU</name>
<dbReference type="PANTHER" id="PTHR21666:SF270">
    <property type="entry name" value="MUREIN HYDROLASE ACTIVATOR ENVC"/>
    <property type="match status" value="1"/>
</dbReference>
<feature type="region of interest" description="Disordered" evidence="1">
    <location>
        <begin position="91"/>
        <end position="111"/>
    </location>
</feature>
<proteinExistence type="predicted"/>
<sequence length="245" mass="26133">MAGYHSRTGVRVRTAWRAGIFLFGLSAGAAAAATQTGIDDGGASPPREPVMNAALTAGGGSSAAGMLLPVVARPQQDEVAVLRTAERVRQDRVAREKTAKEEAARKQAEEAARKKVYPPVIGVITSNFGPRWGSTHYGLDIANKIGTPIRTPMRGIVIDAGPASGFGLWVRIRHDDGTITVYGHINDYGVRVGQRVEAGQVIAEVGNKGISTGPHLHFEVWEPGGRKADPLRWLKDRGAEVGDER</sequence>
<dbReference type="RefSeq" id="WP_318780591.1">
    <property type="nucleotide sequence ID" value="NZ_JADBEJ010000004.1"/>
</dbReference>
<evidence type="ECO:0000256" key="2">
    <source>
        <dbReference type="SAM" id="SignalP"/>
    </source>
</evidence>
<dbReference type="EMBL" id="JADBEJ010000004">
    <property type="protein sequence ID" value="MBE1575383.1"/>
    <property type="molecule type" value="Genomic_DNA"/>
</dbReference>
<dbReference type="CDD" id="cd12797">
    <property type="entry name" value="M23_peptidase"/>
    <property type="match status" value="1"/>
</dbReference>
<comment type="caution">
    <text evidence="4">The sequence shown here is derived from an EMBL/GenBank/DDBJ whole genome shotgun (WGS) entry which is preliminary data.</text>
</comment>
<evidence type="ECO:0000256" key="1">
    <source>
        <dbReference type="SAM" id="MobiDB-lite"/>
    </source>
</evidence>
<dbReference type="InterPro" id="IPR011055">
    <property type="entry name" value="Dup_hybrid_motif"/>
</dbReference>
<keyword evidence="2" id="KW-0732">Signal</keyword>
<dbReference type="GO" id="GO:0016787">
    <property type="term" value="F:hydrolase activity"/>
    <property type="evidence" value="ECO:0007669"/>
    <property type="project" value="UniProtKB-KW"/>
</dbReference>
<dbReference type="PANTHER" id="PTHR21666">
    <property type="entry name" value="PEPTIDASE-RELATED"/>
    <property type="match status" value="1"/>
</dbReference>
<dbReference type="Pfam" id="PF01551">
    <property type="entry name" value="Peptidase_M23"/>
    <property type="match status" value="1"/>
</dbReference>
<feature type="domain" description="M23ase beta-sheet core" evidence="3">
    <location>
        <begin position="135"/>
        <end position="230"/>
    </location>
</feature>
<keyword evidence="4" id="KW-0378">Hydrolase</keyword>
<gene>
    <name evidence="4" type="ORF">H4W30_002430</name>
</gene>
<dbReference type="Gene3D" id="2.70.70.10">
    <property type="entry name" value="Glucose Permease (Domain IIA)"/>
    <property type="match status" value="1"/>
</dbReference>
<dbReference type="InterPro" id="IPR016047">
    <property type="entry name" value="M23ase_b-sheet_dom"/>
</dbReference>
<dbReference type="Proteomes" id="UP000656548">
    <property type="component" value="Unassembled WGS sequence"/>
</dbReference>